<comment type="caution">
    <text evidence="2">The sequence shown here is derived from an EMBL/GenBank/DDBJ whole genome shotgun (WGS) entry which is preliminary data.</text>
</comment>
<evidence type="ECO:0000256" key="1">
    <source>
        <dbReference type="SAM" id="Phobius"/>
    </source>
</evidence>
<dbReference type="Proteomes" id="UP001285263">
    <property type="component" value="Unassembled WGS sequence"/>
</dbReference>
<evidence type="ECO:0008006" key="4">
    <source>
        <dbReference type="Google" id="ProtNLM"/>
    </source>
</evidence>
<name>A0ABU5DQ38_9BURK</name>
<dbReference type="InterPro" id="IPR045584">
    <property type="entry name" value="Pilin-like"/>
</dbReference>
<evidence type="ECO:0000313" key="3">
    <source>
        <dbReference type="Proteomes" id="UP001285263"/>
    </source>
</evidence>
<keyword evidence="1" id="KW-1133">Transmembrane helix</keyword>
<keyword evidence="3" id="KW-1185">Reference proteome</keyword>
<gene>
    <name evidence="2" type="ORF">SNE35_28170</name>
</gene>
<keyword evidence="1" id="KW-0812">Transmembrane</keyword>
<dbReference type="InterPro" id="IPR012902">
    <property type="entry name" value="N_methyl_site"/>
</dbReference>
<dbReference type="SUPFAM" id="SSF54523">
    <property type="entry name" value="Pili subunits"/>
    <property type="match status" value="1"/>
</dbReference>
<reference evidence="2 3" key="1">
    <citation type="submission" date="2023-11" db="EMBL/GenBank/DDBJ databases">
        <title>Paucibacter sp. nov., isolated from fresh soil in Korea.</title>
        <authorList>
            <person name="Le N.T.T."/>
        </authorList>
    </citation>
    <scope>NUCLEOTIDE SEQUENCE [LARGE SCALE GENOMIC DNA]</scope>
    <source>
        <strain evidence="2 3">R3-3</strain>
    </source>
</reference>
<protein>
    <recommendedName>
        <fullName evidence="4">Prepilin-type N-terminal cleavage/methylation domain-containing protein</fullName>
    </recommendedName>
</protein>
<organism evidence="2 3">
    <name type="scientific">Roseateles agri</name>
    <dbReference type="NCBI Taxonomy" id="3098619"/>
    <lineage>
        <taxon>Bacteria</taxon>
        <taxon>Pseudomonadati</taxon>
        <taxon>Pseudomonadota</taxon>
        <taxon>Betaproteobacteria</taxon>
        <taxon>Burkholderiales</taxon>
        <taxon>Sphaerotilaceae</taxon>
        <taxon>Roseateles</taxon>
    </lineage>
</organism>
<dbReference type="PROSITE" id="PS00409">
    <property type="entry name" value="PROKAR_NTER_METHYL"/>
    <property type="match status" value="1"/>
</dbReference>
<feature type="transmembrane region" description="Helical" evidence="1">
    <location>
        <begin position="54"/>
        <end position="77"/>
    </location>
</feature>
<sequence>MEPLVQRVRWPVPRGDGDAWGIEPQAHRHTGRLGSGPALGPEHRTAPRLPARGFTLLEAAFVLAVTAIIIAVAIPSYSNYQQRQELRQAGDALAQDMRNARELSATSSQPIFISFRPAGAKWCWGLSYGLPCDCSANASACTIGRNDNSAFPDVSMTEALDVEIAAKLAQVARAGGASFKNRHGENLRVQMSLAGRAAVCGPDSPGSKPC</sequence>
<keyword evidence="1" id="KW-0472">Membrane</keyword>
<proteinExistence type="predicted"/>
<dbReference type="EMBL" id="JAXCLA010000010">
    <property type="protein sequence ID" value="MDY0748408.1"/>
    <property type="molecule type" value="Genomic_DNA"/>
</dbReference>
<evidence type="ECO:0000313" key="2">
    <source>
        <dbReference type="EMBL" id="MDY0748408.1"/>
    </source>
</evidence>
<dbReference type="Gene3D" id="3.30.700.10">
    <property type="entry name" value="Glycoprotein, Type 4 Pilin"/>
    <property type="match status" value="1"/>
</dbReference>
<accession>A0ABU5DQ38</accession>